<dbReference type="Pfam" id="PF00261">
    <property type="entry name" value="Tropomyosin"/>
    <property type="match status" value="1"/>
</dbReference>
<dbReference type="PANTHER" id="PTHR19269">
    <property type="entry name" value="TROPOMYOSIN"/>
    <property type="match status" value="1"/>
</dbReference>
<evidence type="ECO:0000256" key="6">
    <source>
        <dbReference type="SAM" id="Coils"/>
    </source>
</evidence>
<reference evidence="8" key="1">
    <citation type="submission" date="2025-08" db="UniProtKB">
        <authorList>
            <consortium name="RefSeq"/>
        </authorList>
    </citation>
    <scope>IDENTIFICATION</scope>
</reference>
<keyword evidence="4" id="KW-0009">Actin-binding</keyword>
<dbReference type="GO" id="GO:0003779">
    <property type="term" value="F:actin binding"/>
    <property type="evidence" value="ECO:0007669"/>
    <property type="project" value="UniProtKB-KW"/>
</dbReference>
<dbReference type="SUPFAM" id="SSF57997">
    <property type="entry name" value="Tropomyosin"/>
    <property type="match status" value="1"/>
</dbReference>
<name>A0A6P8VEA1_GYMAC</name>
<protein>
    <submittedName>
        <fullName evidence="8">Tropomyosin alpha-4 chain-like</fullName>
    </submittedName>
</protein>
<evidence type="ECO:0000256" key="5">
    <source>
        <dbReference type="RuleBase" id="RU004515"/>
    </source>
</evidence>
<dbReference type="Gene3D" id="1.20.5.170">
    <property type="match status" value="1"/>
</dbReference>
<evidence type="ECO:0000256" key="3">
    <source>
        <dbReference type="ARBA" id="ARBA00023179"/>
    </source>
</evidence>
<dbReference type="GeneID" id="117557011"/>
<sequence>MNHQNQHKVFRKLGMVEGDLERAEYRAEQGESKSRHLEEELKTVCSSSKSLEAQAEKYSLKEDRYEEEIRNLSNKLKEAESRAEAGERTVSRLERTIDSQEGSLTAARNANMELQATLDQTMEELNSC</sequence>
<comment type="similarity">
    <text evidence="1 5">Belongs to the tropomyosin family.</text>
</comment>
<evidence type="ECO:0000313" key="8">
    <source>
        <dbReference type="RefSeq" id="XP_034088574.1"/>
    </source>
</evidence>
<keyword evidence="7" id="KW-1185">Reference proteome</keyword>
<dbReference type="AlphaFoldDB" id="A0A6P8VEA1"/>
<proteinExistence type="inferred from homology"/>
<evidence type="ECO:0000256" key="1">
    <source>
        <dbReference type="ARBA" id="ARBA00009036"/>
    </source>
</evidence>
<dbReference type="Proteomes" id="UP000515161">
    <property type="component" value="Unplaced"/>
</dbReference>
<dbReference type="KEGG" id="gacu:117557011"/>
<keyword evidence="3" id="KW-0514">Muscle protein</keyword>
<organism evidence="7 8">
    <name type="scientific">Gymnodraco acuticeps</name>
    <name type="common">Antarctic dragonfish</name>
    <dbReference type="NCBI Taxonomy" id="8218"/>
    <lineage>
        <taxon>Eukaryota</taxon>
        <taxon>Metazoa</taxon>
        <taxon>Chordata</taxon>
        <taxon>Craniata</taxon>
        <taxon>Vertebrata</taxon>
        <taxon>Euteleostomi</taxon>
        <taxon>Actinopterygii</taxon>
        <taxon>Neopterygii</taxon>
        <taxon>Teleostei</taxon>
        <taxon>Neoteleostei</taxon>
        <taxon>Acanthomorphata</taxon>
        <taxon>Eupercaria</taxon>
        <taxon>Perciformes</taxon>
        <taxon>Notothenioidei</taxon>
        <taxon>Bathydraconidae</taxon>
        <taxon>Gymnodraco</taxon>
    </lineage>
</organism>
<dbReference type="PRINTS" id="PR00194">
    <property type="entry name" value="TROPOMYOSIN"/>
</dbReference>
<accession>A0A6P8VEA1</accession>
<evidence type="ECO:0000313" key="7">
    <source>
        <dbReference type="Proteomes" id="UP000515161"/>
    </source>
</evidence>
<gene>
    <name evidence="8" type="primary">LOC117557011</name>
</gene>
<evidence type="ECO:0000256" key="4">
    <source>
        <dbReference type="ARBA" id="ARBA00023203"/>
    </source>
</evidence>
<dbReference type="InterPro" id="IPR000533">
    <property type="entry name" value="Tropomyosin"/>
</dbReference>
<evidence type="ECO:0000256" key="2">
    <source>
        <dbReference type="ARBA" id="ARBA00023054"/>
    </source>
</evidence>
<dbReference type="PROSITE" id="PS00326">
    <property type="entry name" value="TROPOMYOSIN"/>
    <property type="match status" value="1"/>
</dbReference>
<feature type="coiled-coil region" evidence="6">
    <location>
        <begin position="20"/>
        <end position="124"/>
    </location>
</feature>
<dbReference type="InParanoid" id="A0A6P8VEA1"/>
<dbReference type="OrthoDB" id="128924at2759"/>
<keyword evidence="2 6" id="KW-0175">Coiled coil</keyword>
<dbReference type="RefSeq" id="XP_034088574.1">
    <property type="nucleotide sequence ID" value="XM_034232683.1"/>
</dbReference>